<keyword evidence="1" id="KW-0812">Transmembrane</keyword>
<feature type="transmembrane region" description="Helical" evidence="1">
    <location>
        <begin position="78"/>
        <end position="101"/>
    </location>
</feature>
<name>A0ABQ6B1L9_9BRAD</name>
<keyword evidence="1" id="KW-0472">Membrane</keyword>
<organism evidence="2 3">
    <name type="scientific">Bradyrhizobium iriomotense</name>
    <dbReference type="NCBI Taxonomy" id="441950"/>
    <lineage>
        <taxon>Bacteria</taxon>
        <taxon>Pseudomonadati</taxon>
        <taxon>Pseudomonadota</taxon>
        <taxon>Alphaproteobacteria</taxon>
        <taxon>Hyphomicrobiales</taxon>
        <taxon>Nitrobacteraceae</taxon>
        <taxon>Bradyrhizobium</taxon>
    </lineage>
</organism>
<comment type="caution">
    <text evidence="2">The sequence shown here is derived from an EMBL/GenBank/DDBJ whole genome shotgun (WGS) entry which is preliminary data.</text>
</comment>
<evidence type="ECO:0008006" key="4">
    <source>
        <dbReference type="Google" id="ProtNLM"/>
    </source>
</evidence>
<evidence type="ECO:0000313" key="2">
    <source>
        <dbReference type="EMBL" id="GLR87708.1"/>
    </source>
</evidence>
<dbReference type="EMBL" id="BSOW01000015">
    <property type="protein sequence ID" value="GLR87708.1"/>
    <property type="molecule type" value="Genomic_DNA"/>
</dbReference>
<accession>A0ABQ6B1L9</accession>
<keyword evidence="1" id="KW-1133">Transmembrane helix</keyword>
<feature type="transmembrane region" description="Helical" evidence="1">
    <location>
        <begin position="35"/>
        <end position="57"/>
    </location>
</feature>
<evidence type="ECO:0000313" key="3">
    <source>
        <dbReference type="Proteomes" id="UP001156905"/>
    </source>
</evidence>
<feature type="transmembrane region" description="Helical" evidence="1">
    <location>
        <begin position="121"/>
        <end position="141"/>
    </location>
</feature>
<keyword evidence="3" id="KW-1185">Reference proteome</keyword>
<feature type="transmembrane region" description="Helical" evidence="1">
    <location>
        <begin position="153"/>
        <end position="172"/>
    </location>
</feature>
<gene>
    <name evidence="2" type="ORF">GCM10007857_44190</name>
</gene>
<sequence length="300" mass="33328">MRSAILVGPLSYSMGLLVFSNNCLSRSHLFSCGLWVYAVFTKLWLAAIIAALAAVRYAPHFVELVKRGLANEWPYNTAGVIGIIFAFFLYPMASIAANFAIANVTGFHPSFFPNSCLFLSALTYMFLLAVVLAAMSGIIALLRPSDPDTNRAFPVAFSVVAVGLIATTALFANQQTIIDRTEDTILALDFGSNSRFENGFYTTADGKLRMYGTKVCAGLPFHALLAPHPQGGFIVASRRLRAAKFDFASLGGTRRPVDATRFIYTYVKQEDCADIQAYYEYFENQTLRMRSENYRKRRFE</sequence>
<dbReference type="Proteomes" id="UP001156905">
    <property type="component" value="Unassembled WGS sequence"/>
</dbReference>
<evidence type="ECO:0000256" key="1">
    <source>
        <dbReference type="SAM" id="Phobius"/>
    </source>
</evidence>
<protein>
    <recommendedName>
        <fullName evidence="4">Transmembrane protein</fullName>
    </recommendedName>
</protein>
<reference evidence="3" key="1">
    <citation type="journal article" date="2019" name="Int. J. Syst. Evol. Microbiol.">
        <title>The Global Catalogue of Microorganisms (GCM) 10K type strain sequencing project: providing services to taxonomists for standard genome sequencing and annotation.</title>
        <authorList>
            <consortium name="The Broad Institute Genomics Platform"/>
            <consortium name="The Broad Institute Genome Sequencing Center for Infectious Disease"/>
            <person name="Wu L."/>
            <person name="Ma J."/>
        </authorList>
    </citation>
    <scope>NUCLEOTIDE SEQUENCE [LARGE SCALE GENOMIC DNA]</scope>
    <source>
        <strain evidence="3">NBRC 102520</strain>
    </source>
</reference>
<proteinExistence type="predicted"/>